<keyword evidence="1" id="KW-1133">Transmembrane helix</keyword>
<feature type="transmembrane region" description="Helical" evidence="1">
    <location>
        <begin position="156"/>
        <end position="179"/>
    </location>
</feature>
<dbReference type="Pfam" id="PF13240">
    <property type="entry name" value="Zn_Ribbon_1"/>
    <property type="match status" value="1"/>
</dbReference>
<comment type="caution">
    <text evidence="3">The sequence shown here is derived from an EMBL/GenBank/DDBJ whole genome shotgun (WGS) entry which is preliminary data.</text>
</comment>
<accession>A0A9D2D5X5</accession>
<evidence type="ECO:0000313" key="4">
    <source>
        <dbReference type="Proteomes" id="UP000824025"/>
    </source>
</evidence>
<evidence type="ECO:0000256" key="1">
    <source>
        <dbReference type="SAM" id="Phobius"/>
    </source>
</evidence>
<reference evidence="3" key="1">
    <citation type="journal article" date="2021" name="PeerJ">
        <title>Extensive microbial diversity within the chicken gut microbiome revealed by metagenomics and culture.</title>
        <authorList>
            <person name="Gilroy R."/>
            <person name="Ravi A."/>
            <person name="Getino M."/>
            <person name="Pursley I."/>
            <person name="Horton D.L."/>
            <person name="Alikhan N.F."/>
            <person name="Baker D."/>
            <person name="Gharbi K."/>
            <person name="Hall N."/>
            <person name="Watson M."/>
            <person name="Adriaenssens E.M."/>
            <person name="Foster-Nyarko E."/>
            <person name="Jarju S."/>
            <person name="Secka A."/>
            <person name="Antonio M."/>
            <person name="Oren A."/>
            <person name="Chaudhuri R.R."/>
            <person name="La Ragione R."/>
            <person name="Hildebrand F."/>
            <person name="Pallen M.J."/>
        </authorList>
    </citation>
    <scope>NUCLEOTIDE SEQUENCE</scope>
    <source>
        <strain evidence="3">CHK192-19661</strain>
    </source>
</reference>
<name>A0A9D2D5X5_9FIRM</name>
<dbReference type="EMBL" id="DXCF01000009">
    <property type="protein sequence ID" value="HIZ09242.1"/>
    <property type="molecule type" value="Genomic_DNA"/>
</dbReference>
<dbReference type="Proteomes" id="UP000824025">
    <property type="component" value="Unassembled WGS sequence"/>
</dbReference>
<keyword evidence="1" id="KW-0472">Membrane</keyword>
<sequence length="180" mass="18870">MFCKYCGAPLTDGAVFCAHCGSLRQNTYVPPRTRAQSSPYMPAAAYALPRTLPPAAPAKEQTNVFGVIGLLCSLFAALPLCFAAGLLPCCLCLAALGAVEAYFYFWLLILIYLGAIMFVVFLFFAPAFGIVGIVVSAIGLGVRRSYRRSGTAAAGLVLGILFTALSLAALVLLVANGYAA</sequence>
<reference evidence="3" key="2">
    <citation type="submission" date="2021-04" db="EMBL/GenBank/DDBJ databases">
        <authorList>
            <person name="Gilroy R."/>
        </authorList>
    </citation>
    <scope>NUCLEOTIDE SEQUENCE</scope>
    <source>
        <strain evidence="3">CHK192-19661</strain>
    </source>
</reference>
<protein>
    <submittedName>
        <fullName evidence="3">Zinc ribbon domain-containing protein</fullName>
    </submittedName>
</protein>
<feature type="domain" description="Zinc-ribbon" evidence="2">
    <location>
        <begin position="2"/>
        <end position="22"/>
    </location>
</feature>
<proteinExistence type="predicted"/>
<dbReference type="AlphaFoldDB" id="A0A9D2D5X5"/>
<evidence type="ECO:0000313" key="3">
    <source>
        <dbReference type="EMBL" id="HIZ09242.1"/>
    </source>
</evidence>
<dbReference type="InterPro" id="IPR026870">
    <property type="entry name" value="Zinc_ribbon_dom"/>
</dbReference>
<keyword evidence="1" id="KW-0812">Transmembrane</keyword>
<feature type="transmembrane region" description="Helical" evidence="1">
    <location>
        <begin position="103"/>
        <end position="135"/>
    </location>
</feature>
<gene>
    <name evidence="3" type="ORF">H9726_02015</name>
</gene>
<feature type="transmembrane region" description="Helical" evidence="1">
    <location>
        <begin position="64"/>
        <end position="97"/>
    </location>
</feature>
<evidence type="ECO:0000259" key="2">
    <source>
        <dbReference type="Pfam" id="PF13240"/>
    </source>
</evidence>
<organism evidence="3 4">
    <name type="scientific">Candidatus Borkfalkia avicola</name>
    <dbReference type="NCBI Taxonomy" id="2838503"/>
    <lineage>
        <taxon>Bacteria</taxon>
        <taxon>Bacillati</taxon>
        <taxon>Bacillota</taxon>
        <taxon>Clostridia</taxon>
        <taxon>Christensenellales</taxon>
        <taxon>Christensenellaceae</taxon>
        <taxon>Candidatus Borkfalkia</taxon>
    </lineage>
</organism>